<sequence>MGRLVYSMITSLDGYVADRNGRFEWAQPDEEVLAVINEQAAEAGTYLYGRRMYEMMHVWETDPSVAAQSPESAEFARIWRAADKIVYSTTLDEVSTRRTRLERSFDPQAVRELKENSPADLTVDGPTLAAHALRHGLVDQVRPLVCPISIGGGLKFLPEFRIGLRLRGEHAFSVGLVQLHYDVTGVDS</sequence>
<keyword evidence="3" id="KW-1185">Reference proteome</keyword>
<dbReference type="SUPFAM" id="SSF53597">
    <property type="entry name" value="Dihydrofolate reductase-like"/>
    <property type="match status" value="1"/>
</dbReference>
<dbReference type="InterPro" id="IPR050765">
    <property type="entry name" value="Riboflavin_Biosynth_HTPR"/>
</dbReference>
<organism evidence="2 3">
    <name type="scientific">Corynebacterium halotolerans YIM 70093 = DSM 44683</name>
    <dbReference type="NCBI Taxonomy" id="1121362"/>
    <lineage>
        <taxon>Bacteria</taxon>
        <taxon>Bacillati</taxon>
        <taxon>Actinomycetota</taxon>
        <taxon>Actinomycetes</taxon>
        <taxon>Mycobacteriales</taxon>
        <taxon>Corynebacteriaceae</taxon>
        <taxon>Corynebacterium</taxon>
    </lineage>
</organism>
<dbReference type="KEGG" id="chn:A605_08740"/>
<gene>
    <name evidence="2" type="ORF">A605_08740</name>
</gene>
<dbReference type="Pfam" id="PF01872">
    <property type="entry name" value="RibD_C"/>
    <property type="match status" value="1"/>
</dbReference>
<proteinExistence type="predicted"/>
<protein>
    <submittedName>
        <fullName evidence="2">Riboflavin biosynthesis protein ribD</fullName>
    </submittedName>
</protein>
<evidence type="ECO:0000313" key="3">
    <source>
        <dbReference type="Proteomes" id="UP000011723"/>
    </source>
</evidence>
<dbReference type="STRING" id="1121362.A605_08740"/>
<dbReference type="Proteomes" id="UP000011723">
    <property type="component" value="Chromosome"/>
</dbReference>
<dbReference type="OrthoDB" id="7949219at2"/>
<dbReference type="PANTHER" id="PTHR38011">
    <property type="entry name" value="DIHYDROFOLATE REDUCTASE FAMILY PROTEIN (AFU_ORTHOLOGUE AFUA_8G06820)"/>
    <property type="match status" value="1"/>
</dbReference>
<dbReference type="GO" id="GO:0008703">
    <property type="term" value="F:5-amino-6-(5-phosphoribosylamino)uracil reductase activity"/>
    <property type="evidence" value="ECO:0007669"/>
    <property type="project" value="InterPro"/>
</dbReference>
<dbReference type="RefSeq" id="WP_015401169.1">
    <property type="nucleotide sequence ID" value="NC_020302.1"/>
</dbReference>
<dbReference type="PANTHER" id="PTHR38011:SF11">
    <property type="entry name" value="2,5-DIAMINO-6-RIBOSYLAMINO-4(3H)-PYRIMIDINONE 5'-PHOSPHATE REDUCTASE"/>
    <property type="match status" value="1"/>
</dbReference>
<reference evidence="2 3" key="1">
    <citation type="journal article" date="2012" name="Stand. Genomic Sci.">
        <title>Genome sequence of the halotolerant bacterium Corynebacterium halotolerans type strain YIM 70093(T) (= DSM 44683(T)).</title>
        <authorList>
            <person name="Ruckert C."/>
            <person name="Albersmeier A."/>
            <person name="Al-Dilaimi A."/>
            <person name="Niehaus K."/>
            <person name="Szczepanowski R."/>
            <person name="Kalinowski J."/>
        </authorList>
    </citation>
    <scope>NUCLEOTIDE SEQUENCE [LARGE SCALE GENOMIC DNA]</scope>
    <source>
        <strain evidence="2">YIM 70093</strain>
    </source>
</reference>
<feature type="domain" description="Bacterial bifunctional deaminase-reductase C-terminal" evidence="1">
    <location>
        <begin position="4"/>
        <end position="155"/>
    </location>
</feature>
<dbReference type="InterPro" id="IPR002734">
    <property type="entry name" value="RibDG_C"/>
</dbReference>
<name>M1NZ07_9CORY</name>
<dbReference type="HOGENOM" id="CLU_043966_1_3_11"/>
<dbReference type="PATRIC" id="fig|1121362.3.peg.1764"/>
<dbReference type="eggNOG" id="COG0262">
    <property type="taxonomic scope" value="Bacteria"/>
</dbReference>
<dbReference type="InterPro" id="IPR024072">
    <property type="entry name" value="DHFR-like_dom_sf"/>
</dbReference>
<dbReference type="GO" id="GO:0009231">
    <property type="term" value="P:riboflavin biosynthetic process"/>
    <property type="evidence" value="ECO:0007669"/>
    <property type="project" value="InterPro"/>
</dbReference>
<accession>M1NZ07</accession>
<dbReference type="AlphaFoldDB" id="M1NZ07"/>
<dbReference type="Gene3D" id="3.40.430.10">
    <property type="entry name" value="Dihydrofolate Reductase, subunit A"/>
    <property type="match status" value="1"/>
</dbReference>
<evidence type="ECO:0000313" key="2">
    <source>
        <dbReference type="EMBL" id="AGF72750.1"/>
    </source>
</evidence>
<dbReference type="EMBL" id="CP003697">
    <property type="protein sequence ID" value="AGF72750.1"/>
    <property type="molecule type" value="Genomic_DNA"/>
</dbReference>
<evidence type="ECO:0000259" key="1">
    <source>
        <dbReference type="Pfam" id="PF01872"/>
    </source>
</evidence>